<dbReference type="SUPFAM" id="SSF75005">
    <property type="entry name" value="Arabinanase/levansucrase/invertase"/>
    <property type="match status" value="2"/>
</dbReference>
<proteinExistence type="predicted"/>
<accession>A0ABP0HNL3</accession>
<dbReference type="EMBL" id="CAXAMM010001399">
    <property type="protein sequence ID" value="CAK8991826.1"/>
    <property type="molecule type" value="Genomic_DNA"/>
</dbReference>
<dbReference type="Gene3D" id="2.115.10.20">
    <property type="entry name" value="Glycosyl hydrolase domain, family 43"/>
    <property type="match status" value="1"/>
</dbReference>
<dbReference type="InterPro" id="IPR023296">
    <property type="entry name" value="Glyco_hydro_beta-prop_sf"/>
</dbReference>
<evidence type="ECO:0000313" key="2">
    <source>
        <dbReference type="Proteomes" id="UP001642464"/>
    </source>
</evidence>
<organism evidence="1 2">
    <name type="scientific">Durusdinium trenchii</name>
    <dbReference type="NCBI Taxonomy" id="1381693"/>
    <lineage>
        <taxon>Eukaryota</taxon>
        <taxon>Sar</taxon>
        <taxon>Alveolata</taxon>
        <taxon>Dinophyceae</taxon>
        <taxon>Suessiales</taxon>
        <taxon>Symbiodiniaceae</taxon>
        <taxon>Durusdinium</taxon>
    </lineage>
</organism>
<protein>
    <submittedName>
        <fullName evidence="1">Uncharacterized protein</fullName>
    </submittedName>
</protein>
<evidence type="ECO:0000313" key="1">
    <source>
        <dbReference type="EMBL" id="CAK8991826.1"/>
    </source>
</evidence>
<comment type="caution">
    <text evidence="1">The sequence shown here is derived from an EMBL/GenBank/DDBJ whole genome shotgun (WGS) entry which is preliminary data.</text>
</comment>
<dbReference type="Proteomes" id="UP001642464">
    <property type="component" value="Unassembled WGS sequence"/>
</dbReference>
<keyword evidence="2" id="KW-1185">Reference proteome</keyword>
<sequence>MDSSAFVIAMEVMCGVAAFAFLQQLATGSATFAAWGLCGLPVKAAEAGEVTAIGSRRELFIDAALIEQMTGDARQVQHHPQPREVSLVHDEPWEGSGSGYHSIFHDGEKYRMYYKAWHLEVSPGRVNTGKHPLYCCYAESDDGITWRKPALGLHEFDGSTENNITMVSGPVGPLNVDAGHPAVFLDENPNAPAEGRFKAIFRSAKPNGLLPFQSADGFTWKPMTDAPILAGLGAYDSQNLAFWDPTIGKYRAYWRIFTAGVTSDKEWKPGGYRAIRTATSDDLVHWGPHTDLTYEDSPAEHLYTNQIKPYHRAPHLLIGFPTRYIERGWSPSMKALPNLEHREMRSSASQRYGMAITEGLLMCSRDGSHFTRWNEAFLRPGIERPGTWHYGHQYIGWHLVETKSGLPEAPAELSLYAGESYWTGKGSAVRRYSLRLDGFVSIQDADGKAIPGFELDACHVLFGDTVDRTSELEMTALAKMMRMYGVVCGGLILVSTAMAAETPRVEVSNIRRVFHNGEHNAFTDLIRFRDRYYLAFRSCPDGHMVHPTSSIIVLASDDLQDWEQVHRFHVPLRDTRDPHFLIFKDRLFLYTGTWYSGKTTLPRKDYDLNKHLGYAAWTADGQDWHSPIMLEGTFGHYIWRAATYDGKAYLCGRRKHEFDIRPRGEGPAVESAMLESEDGLVWKTRALFQEERGDETAFLFDKEGAILAVGR</sequence>
<reference evidence="1 2" key="1">
    <citation type="submission" date="2024-02" db="EMBL/GenBank/DDBJ databases">
        <authorList>
            <person name="Chen Y."/>
            <person name="Shah S."/>
            <person name="Dougan E. K."/>
            <person name="Thang M."/>
            <person name="Chan C."/>
        </authorList>
    </citation>
    <scope>NUCLEOTIDE SEQUENCE [LARGE SCALE GENOMIC DNA]</scope>
</reference>
<gene>
    <name evidence="1" type="ORF">SCF082_LOCUS2826</name>
</gene>
<feature type="non-terminal residue" evidence="1">
    <location>
        <position position="711"/>
    </location>
</feature>
<name>A0ABP0HNL3_9DINO</name>